<reference evidence="2 3" key="1">
    <citation type="journal article" date="2019" name="Commun. Biol.">
        <title>The bagworm genome reveals a unique fibroin gene that provides high tensile strength.</title>
        <authorList>
            <person name="Kono N."/>
            <person name="Nakamura H."/>
            <person name="Ohtoshi R."/>
            <person name="Tomita M."/>
            <person name="Numata K."/>
            <person name="Arakawa K."/>
        </authorList>
    </citation>
    <scope>NUCLEOTIDE SEQUENCE [LARGE SCALE GENOMIC DNA]</scope>
</reference>
<gene>
    <name evidence="2" type="ORF">EVAR_6238_1</name>
</gene>
<dbReference type="AlphaFoldDB" id="A0A4C1T831"/>
<organism evidence="2 3">
    <name type="scientific">Eumeta variegata</name>
    <name type="common">Bagworm moth</name>
    <name type="synonym">Eumeta japonica</name>
    <dbReference type="NCBI Taxonomy" id="151549"/>
    <lineage>
        <taxon>Eukaryota</taxon>
        <taxon>Metazoa</taxon>
        <taxon>Ecdysozoa</taxon>
        <taxon>Arthropoda</taxon>
        <taxon>Hexapoda</taxon>
        <taxon>Insecta</taxon>
        <taxon>Pterygota</taxon>
        <taxon>Neoptera</taxon>
        <taxon>Endopterygota</taxon>
        <taxon>Lepidoptera</taxon>
        <taxon>Glossata</taxon>
        <taxon>Ditrysia</taxon>
        <taxon>Tineoidea</taxon>
        <taxon>Psychidae</taxon>
        <taxon>Oiketicinae</taxon>
        <taxon>Eumeta</taxon>
    </lineage>
</organism>
<proteinExistence type="predicted"/>
<keyword evidence="1" id="KW-1133">Transmembrane helix</keyword>
<keyword evidence="1" id="KW-0812">Transmembrane</keyword>
<evidence type="ECO:0000256" key="1">
    <source>
        <dbReference type="SAM" id="Phobius"/>
    </source>
</evidence>
<keyword evidence="1" id="KW-0472">Membrane</keyword>
<evidence type="ECO:0000313" key="3">
    <source>
        <dbReference type="Proteomes" id="UP000299102"/>
    </source>
</evidence>
<dbReference type="Proteomes" id="UP000299102">
    <property type="component" value="Unassembled WGS sequence"/>
</dbReference>
<dbReference type="EMBL" id="BGZK01000042">
    <property type="protein sequence ID" value="GBP10669.1"/>
    <property type="molecule type" value="Genomic_DNA"/>
</dbReference>
<dbReference type="OrthoDB" id="414730at2759"/>
<sequence length="222" mass="25619">MQRSYHLEIYYSFCLPFWEIGKHISVARRLRRPGRHTNKEPDFNIYGCLFTLQPYEPYRLRCPLPKKKKTKFLLLNVKEESGTILIRNEELELVDVTVFLLITLKNKLQWGPHIGELAKRLSSADSSMSYGILLSSHAADVLRIFGLQKPAIRTIYRLGLFLLKVHLYHKKQKVLARFDPVASYPTMPPEVSSCLLLIPILILLAIAFPLLLLVGIAIFYLL</sequence>
<name>A0A4C1T831_EUMVA</name>
<accession>A0A4C1T831</accession>
<keyword evidence="3" id="KW-1185">Reference proteome</keyword>
<feature type="transmembrane region" description="Helical" evidence="1">
    <location>
        <begin position="195"/>
        <end position="221"/>
    </location>
</feature>
<comment type="caution">
    <text evidence="2">The sequence shown here is derived from an EMBL/GenBank/DDBJ whole genome shotgun (WGS) entry which is preliminary data.</text>
</comment>
<evidence type="ECO:0000313" key="2">
    <source>
        <dbReference type="EMBL" id="GBP10669.1"/>
    </source>
</evidence>
<protein>
    <submittedName>
        <fullName evidence="2">Uncharacterized protein</fullName>
    </submittedName>
</protein>